<evidence type="ECO:0008006" key="4">
    <source>
        <dbReference type="Google" id="ProtNLM"/>
    </source>
</evidence>
<dbReference type="EMBL" id="JACQCQ010000006">
    <property type="protein sequence ID" value="MBI3627406.1"/>
    <property type="molecule type" value="Genomic_DNA"/>
</dbReference>
<proteinExistence type="predicted"/>
<feature type="signal peptide" evidence="1">
    <location>
        <begin position="1"/>
        <end position="30"/>
    </location>
</feature>
<accession>A0A9D6LSR3</accession>
<sequence>MKTFWLIKKYWLAETALVCMLLMPGASVLAQSATSTVGINLTVIPSTTTFTNAQLSAQATLVGADPKTATFYWYFNNGSIPTVTGINRTLFTFQAPASPGSYPLRVRATIPNQNPVEATTYMSVQLSPADIQNNLSAVGASLLGLSQININTSNDSPAPGEAVLLTATSLGDALAAATFEWRVNGKIAKSGKGEQTLSLSLGAAGTGTSVDLAITKIDGTVLRASKTLIPLSISFYWWADTYVPTWYQGKALATPGSTIHIQARPSYADAIANSLVYTWKINGDIIPSQSGQAKSIFAYTIPAVKELVDTISVKVENISGTFSQEATFPLPLAEPEALIYQKIPLSGIDGSRAISSIPIQSGGANDFIAEPFFAPKNYVKDLQYQWVANNQVLENKGASPELLTLRSAAGIRGNQDISVTIQSAVDKLFRIFGSFAASVQ</sequence>
<keyword evidence="1" id="KW-0732">Signal</keyword>
<dbReference type="AlphaFoldDB" id="A0A9D6LSR3"/>
<feature type="chain" id="PRO_5038364525" description="PKD domain-containing protein" evidence="1">
    <location>
        <begin position="31"/>
        <end position="440"/>
    </location>
</feature>
<evidence type="ECO:0000256" key="1">
    <source>
        <dbReference type="SAM" id="SignalP"/>
    </source>
</evidence>
<organism evidence="2 3">
    <name type="scientific">Candidatus Sungiibacteriota bacterium</name>
    <dbReference type="NCBI Taxonomy" id="2750080"/>
    <lineage>
        <taxon>Bacteria</taxon>
        <taxon>Candidatus Sungiibacteriota</taxon>
    </lineage>
</organism>
<comment type="caution">
    <text evidence="2">The sequence shown here is derived from an EMBL/GenBank/DDBJ whole genome shotgun (WGS) entry which is preliminary data.</text>
</comment>
<dbReference type="Proteomes" id="UP000808388">
    <property type="component" value="Unassembled WGS sequence"/>
</dbReference>
<evidence type="ECO:0000313" key="2">
    <source>
        <dbReference type="EMBL" id="MBI3627406.1"/>
    </source>
</evidence>
<protein>
    <recommendedName>
        <fullName evidence="4">PKD domain-containing protein</fullName>
    </recommendedName>
</protein>
<evidence type="ECO:0000313" key="3">
    <source>
        <dbReference type="Proteomes" id="UP000808388"/>
    </source>
</evidence>
<reference evidence="2" key="1">
    <citation type="submission" date="2020-07" db="EMBL/GenBank/DDBJ databases">
        <title>Huge and variable diversity of episymbiotic CPR bacteria and DPANN archaea in groundwater ecosystems.</title>
        <authorList>
            <person name="He C.Y."/>
            <person name="Keren R."/>
            <person name="Whittaker M."/>
            <person name="Farag I.F."/>
            <person name="Doudna J."/>
            <person name="Cate J.H.D."/>
            <person name="Banfield J.F."/>
        </authorList>
    </citation>
    <scope>NUCLEOTIDE SEQUENCE</scope>
    <source>
        <strain evidence="2">NC_groundwater_972_Pr1_S-0.2um_49_27</strain>
    </source>
</reference>
<name>A0A9D6LSR3_9BACT</name>
<gene>
    <name evidence="2" type="ORF">HY220_01465</name>
</gene>